<sequence>MANNVTNIAGVLTAITGTVVFGNATAVTIGTIPANSQIVNVHIDTTTAFNAATTNTMTVGTAASAAAYVATTAVGPLGRASVATTGVYSAWPTVGASDVTATATFSQTGTAATTGSAVVTIVYKSYAQ</sequence>
<accession>A0A6J5T7U8</accession>
<protein>
    <submittedName>
        <fullName evidence="1">Uncharacterized protein</fullName>
    </submittedName>
</protein>
<proteinExistence type="predicted"/>
<organism evidence="1">
    <name type="scientific">uncultured Caudovirales phage</name>
    <dbReference type="NCBI Taxonomy" id="2100421"/>
    <lineage>
        <taxon>Viruses</taxon>
        <taxon>Duplodnaviria</taxon>
        <taxon>Heunggongvirae</taxon>
        <taxon>Uroviricota</taxon>
        <taxon>Caudoviricetes</taxon>
        <taxon>Peduoviridae</taxon>
        <taxon>Maltschvirus</taxon>
        <taxon>Maltschvirus maltsch</taxon>
    </lineage>
</organism>
<name>A0A6J5T7U8_9CAUD</name>
<reference evidence="1" key="1">
    <citation type="submission" date="2020-05" db="EMBL/GenBank/DDBJ databases">
        <authorList>
            <person name="Chiriac C."/>
            <person name="Salcher M."/>
            <person name="Ghai R."/>
            <person name="Kavagutti S V."/>
        </authorList>
    </citation>
    <scope>NUCLEOTIDE SEQUENCE</scope>
</reference>
<dbReference type="EMBL" id="LR797819">
    <property type="protein sequence ID" value="CAB4240851.1"/>
    <property type="molecule type" value="Genomic_DNA"/>
</dbReference>
<gene>
    <name evidence="1" type="ORF">UFOVP56_23</name>
</gene>
<evidence type="ECO:0000313" key="1">
    <source>
        <dbReference type="EMBL" id="CAB4240851.1"/>
    </source>
</evidence>